<evidence type="ECO:0000256" key="1">
    <source>
        <dbReference type="SAM" id="Phobius"/>
    </source>
</evidence>
<feature type="transmembrane region" description="Helical" evidence="1">
    <location>
        <begin position="459"/>
        <end position="478"/>
    </location>
</feature>
<dbReference type="EMBL" id="DSUJ01000002">
    <property type="protein sequence ID" value="HFI89947.1"/>
    <property type="molecule type" value="Genomic_DNA"/>
</dbReference>
<feature type="domain" description="HD" evidence="2">
    <location>
        <begin position="511"/>
        <end position="655"/>
    </location>
</feature>
<gene>
    <name evidence="3" type="ORF">ENS31_00285</name>
</gene>
<evidence type="ECO:0000313" key="3">
    <source>
        <dbReference type="EMBL" id="HFI89947.1"/>
    </source>
</evidence>
<dbReference type="NCBIfam" id="TIGR00277">
    <property type="entry name" value="HDIG"/>
    <property type="match status" value="1"/>
</dbReference>
<dbReference type="InterPro" id="IPR011621">
    <property type="entry name" value="Metal-dep_PHydrolase_7TM_intra"/>
</dbReference>
<feature type="transmembrane region" description="Helical" evidence="1">
    <location>
        <begin position="331"/>
        <end position="351"/>
    </location>
</feature>
<feature type="transmembrane region" description="Helical" evidence="1">
    <location>
        <begin position="424"/>
        <end position="444"/>
    </location>
</feature>
<dbReference type="Pfam" id="PF07697">
    <property type="entry name" value="7TMR-HDED"/>
    <property type="match status" value="1"/>
</dbReference>
<dbReference type="SMART" id="SM00471">
    <property type="entry name" value="HDc"/>
    <property type="match status" value="1"/>
</dbReference>
<dbReference type="CDD" id="cd00077">
    <property type="entry name" value="HDc"/>
    <property type="match status" value="1"/>
</dbReference>
<feature type="transmembrane region" description="Helical" evidence="1">
    <location>
        <begin position="357"/>
        <end position="374"/>
    </location>
</feature>
<dbReference type="Pfam" id="PF07698">
    <property type="entry name" value="7TM-7TMR_HD"/>
    <property type="match status" value="1"/>
</dbReference>
<dbReference type="AlphaFoldDB" id="A0A7V2ZHA5"/>
<protein>
    <submittedName>
        <fullName evidence="3">HDIG domain-containing protein</fullName>
    </submittedName>
</protein>
<organism evidence="3">
    <name type="scientific">Ignavibacterium album</name>
    <dbReference type="NCBI Taxonomy" id="591197"/>
    <lineage>
        <taxon>Bacteria</taxon>
        <taxon>Pseudomonadati</taxon>
        <taxon>Ignavibacteriota</taxon>
        <taxon>Ignavibacteria</taxon>
        <taxon>Ignavibacteriales</taxon>
        <taxon>Ignavibacteriaceae</taxon>
        <taxon>Ignavibacterium</taxon>
    </lineage>
</organism>
<dbReference type="InterPro" id="IPR052722">
    <property type="entry name" value="PgpH_phosphodiesterase"/>
</dbReference>
<keyword evidence="1" id="KW-0812">Transmembrane</keyword>
<name>A0A7V2ZHA5_9BACT</name>
<reference evidence="3" key="1">
    <citation type="journal article" date="2020" name="mSystems">
        <title>Genome- and Community-Level Interaction Insights into Carbon Utilization and Element Cycling Functions of Hydrothermarchaeota in Hydrothermal Sediment.</title>
        <authorList>
            <person name="Zhou Z."/>
            <person name="Liu Y."/>
            <person name="Xu W."/>
            <person name="Pan J."/>
            <person name="Luo Z.H."/>
            <person name="Li M."/>
        </authorList>
    </citation>
    <scope>NUCLEOTIDE SEQUENCE [LARGE SCALE GENOMIC DNA]</scope>
    <source>
        <strain evidence="3">SpSt-479</strain>
    </source>
</reference>
<dbReference type="SUPFAM" id="SSF109604">
    <property type="entry name" value="HD-domain/PDEase-like"/>
    <property type="match status" value="1"/>
</dbReference>
<evidence type="ECO:0000259" key="2">
    <source>
        <dbReference type="PROSITE" id="PS51831"/>
    </source>
</evidence>
<dbReference type="RefSeq" id="WP_304144426.1">
    <property type="nucleotide sequence ID" value="NZ_JAOAIE010000039.1"/>
</dbReference>
<keyword evidence="1" id="KW-0472">Membrane</keyword>
<dbReference type="Pfam" id="PF01966">
    <property type="entry name" value="HD"/>
    <property type="match status" value="1"/>
</dbReference>
<sequence length="731" mass="83429">MSNTSTSVQSKGIKRKTLIFLVTTVVIVLMFPKGESLDFQVSEGTIWTNEDLIAPFSFPILKDPIVYANEVRQAEESVYPVFIRREINIQDSLKSFNKYLIDILDENLKQESSNVINPTFFSPETFSLLLSLHKEYKSTNRIRKPLTEYFGLVIPVIEKYMKKGLLNISSKEKRKDSIAVRIGNIDKIEPVTEYKFLDEARQEITEEISNLRISDDVKKILNEYALYFTIPTLIYDQQATEIEIEQAKNSVPRYSGIVNENERIVAKHDRITKQVKLKIESYKEAKGDEVSQLDSALQFLGKFLHIAALLAIFGIYLYLFRKKIFFDTRKILLISFLFIFLSFITFLVNSVTIKAPIQYLIFIPVASMILTITFDSRVGFYSTVIITLITGALRGNDYTFMATNFIAGALSVYTVRDIKNRTQIFRSFLFILLGYLTSIFAFGLERFATLNTMLYESAFAVSNALISPALTYGLLIFFERIFKITTDLTLLELSNYERPLLRELATKAPGTFNHTLIMSLIAESAAEKIGAHTLLARVGALYHDIGKTISPHAFVENQMKGENVHENLKPEESVQILLRHVQEGIELGKLNKLPQEIIDFIPMHHGTTVMTFFYEKAKEIYGEENVNVEDYKYKGPKPNTKETAIVMLADGCESAVRSISEPDATKIENMINTIINSRLREGQLDDSPLTFADIKKIKEAFLNILILQNHKRIKYPRQQEAESGIDTTDEN</sequence>
<dbReference type="Gene3D" id="1.10.3210.10">
    <property type="entry name" value="Hypothetical protein af1432"/>
    <property type="match status" value="1"/>
</dbReference>
<dbReference type="InterPro" id="IPR006675">
    <property type="entry name" value="HDIG_dom"/>
</dbReference>
<comment type="caution">
    <text evidence="3">The sequence shown here is derived from an EMBL/GenBank/DDBJ whole genome shotgun (WGS) entry which is preliminary data.</text>
</comment>
<dbReference type="InterPro" id="IPR003607">
    <property type="entry name" value="HD/PDEase_dom"/>
</dbReference>
<dbReference type="PROSITE" id="PS51831">
    <property type="entry name" value="HD"/>
    <property type="match status" value="1"/>
</dbReference>
<dbReference type="PANTHER" id="PTHR36442:SF1">
    <property type="entry name" value="CYCLIC-DI-AMP PHOSPHODIESTERASE PGPH"/>
    <property type="match status" value="1"/>
</dbReference>
<accession>A0A7V2ZHA5</accession>
<keyword evidence="1" id="KW-1133">Transmembrane helix</keyword>
<feature type="transmembrane region" description="Helical" evidence="1">
    <location>
        <begin position="299"/>
        <end position="319"/>
    </location>
</feature>
<dbReference type="InterPro" id="IPR011624">
    <property type="entry name" value="Metal-dep_PHydrolase_7TM_extra"/>
</dbReference>
<dbReference type="InterPro" id="IPR006674">
    <property type="entry name" value="HD_domain"/>
</dbReference>
<proteinExistence type="predicted"/>
<dbReference type="PANTHER" id="PTHR36442">
    <property type="entry name" value="CYCLIC-DI-AMP PHOSPHODIESTERASE PGPH"/>
    <property type="match status" value="1"/>
</dbReference>